<dbReference type="Gene3D" id="1.20.930.20">
    <property type="entry name" value="Adaptor protein Cbl, N-terminal domain"/>
    <property type="match status" value="1"/>
</dbReference>
<reference evidence="2 3" key="1">
    <citation type="submission" date="2024-05" db="EMBL/GenBank/DDBJ databases">
        <title>A draft genome resource for the thread blight pathogen Marasmius tenuissimus strain MS-2.</title>
        <authorList>
            <person name="Yulfo-Soto G.E."/>
            <person name="Baruah I.K."/>
            <person name="Amoako-Attah I."/>
            <person name="Bukari Y."/>
            <person name="Meinhardt L.W."/>
            <person name="Bailey B.A."/>
            <person name="Cohen S.P."/>
        </authorList>
    </citation>
    <scope>NUCLEOTIDE SEQUENCE [LARGE SCALE GENOMIC DNA]</scope>
    <source>
        <strain evidence="2 3">MS-2</strain>
    </source>
</reference>
<dbReference type="EMBL" id="JBBXMP010000013">
    <property type="protein sequence ID" value="KAL0069344.1"/>
    <property type="molecule type" value="Genomic_DNA"/>
</dbReference>
<organism evidence="2 3">
    <name type="scientific">Marasmius tenuissimus</name>
    <dbReference type="NCBI Taxonomy" id="585030"/>
    <lineage>
        <taxon>Eukaryota</taxon>
        <taxon>Fungi</taxon>
        <taxon>Dikarya</taxon>
        <taxon>Basidiomycota</taxon>
        <taxon>Agaricomycotina</taxon>
        <taxon>Agaricomycetes</taxon>
        <taxon>Agaricomycetidae</taxon>
        <taxon>Agaricales</taxon>
        <taxon>Marasmiineae</taxon>
        <taxon>Marasmiaceae</taxon>
        <taxon>Marasmius</taxon>
    </lineage>
</organism>
<dbReference type="InterPro" id="IPR036537">
    <property type="entry name" value="Adaptor_Cbl_N_dom_sf"/>
</dbReference>
<feature type="compositionally biased region" description="Basic and acidic residues" evidence="1">
    <location>
        <begin position="50"/>
        <end position="60"/>
    </location>
</feature>
<evidence type="ECO:0000313" key="3">
    <source>
        <dbReference type="Proteomes" id="UP001437256"/>
    </source>
</evidence>
<evidence type="ECO:0000256" key="1">
    <source>
        <dbReference type="SAM" id="MobiDB-lite"/>
    </source>
</evidence>
<accession>A0ABR3A7P9</accession>
<feature type="region of interest" description="Disordered" evidence="1">
    <location>
        <begin position="1"/>
        <end position="60"/>
    </location>
</feature>
<dbReference type="InterPro" id="IPR059179">
    <property type="entry name" value="MLKL-like_MCAfunc"/>
</dbReference>
<name>A0ABR3A7P9_9AGAR</name>
<sequence>MFRRQRSDRKRDREVTISPPTSRDSSVDRRSDTPSWIEKFSPRPWKMTPRKKEPVPKEQTEAYLRTRARVELAVDIVKATTRTALEVAGEVGEVIPGLSIAARLLSNIWDAVEGVDSNRLACLRLTERCAEILLAVNEELDPADVDIGIEMEVPLERLEESFTHFRDFLVEQNSQPFWARYLKRDDILRDIENCDKALNDALFLFNMRIQIRLMKNIKGISHSPEPRPDSSLLLERDIERQSSVDEVGSEFEDLILTNLPSDGELRSPSIVSLASVPLDDLAVEEAYNIRNFLSSLQEHQNKLDRARDSSDIRQLLASALKSDTNREMIRVLQMGKHDMLHAIRYFLEAWETRPIAHPSSSRILPRKDLSRVRSLTWPLDEQQNNLLDKGYLNPDTLRGPVDVEIPSWTISKCVLETFPRLEVNSHFFV</sequence>
<proteinExistence type="predicted"/>
<protein>
    <submittedName>
        <fullName evidence="2">Uncharacterized protein</fullName>
    </submittedName>
</protein>
<keyword evidence="3" id="KW-1185">Reference proteome</keyword>
<dbReference type="Proteomes" id="UP001437256">
    <property type="component" value="Unassembled WGS sequence"/>
</dbReference>
<dbReference type="CDD" id="cd21037">
    <property type="entry name" value="MLKL_NTD"/>
    <property type="match status" value="1"/>
</dbReference>
<gene>
    <name evidence="2" type="ORF">AAF712_003709</name>
</gene>
<evidence type="ECO:0000313" key="2">
    <source>
        <dbReference type="EMBL" id="KAL0069344.1"/>
    </source>
</evidence>
<comment type="caution">
    <text evidence="2">The sequence shown here is derived from an EMBL/GenBank/DDBJ whole genome shotgun (WGS) entry which is preliminary data.</text>
</comment>